<evidence type="ECO:0000313" key="3">
    <source>
        <dbReference type="Proteomes" id="UP000886520"/>
    </source>
</evidence>
<dbReference type="Proteomes" id="UP000886520">
    <property type="component" value="Chromosome 10"/>
</dbReference>
<dbReference type="GO" id="GO:0005737">
    <property type="term" value="C:cytoplasm"/>
    <property type="evidence" value="ECO:0007669"/>
    <property type="project" value="TreeGrafter"/>
</dbReference>
<keyword evidence="3" id="KW-1185">Reference proteome</keyword>
<dbReference type="Pfam" id="PF12937">
    <property type="entry name" value="F-box-like"/>
    <property type="match status" value="1"/>
</dbReference>
<dbReference type="PANTHER" id="PTHR12874:SF16">
    <property type="entry name" value="OS01G0800800 PROTEIN"/>
    <property type="match status" value="1"/>
</dbReference>
<evidence type="ECO:0000259" key="1">
    <source>
        <dbReference type="Pfam" id="PF12937"/>
    </source>
</evidence>
<dbReference type="InterPro" id="IPR001810">
    <property type="entry name" value="F-box_dom"/>
</dbReference>
<comment type="caution">
    <text evidence="2">The sequence shown here is derived from an EMBL/GenBank/DDBJ whole genome shotgun (WGS) entry which is preliminary data.</text>
</comment>
<dbReference type="InterPro" id="IPR036047">
    <property type="entry name" value="F-box-like_dom_sf"/>
</dbReference>
<feature type="domain" description="F-box" evidence="1">
    <location>
        <begin position="12"/>
        <end position="51"/>
    </location>
</feature>
<proteinExistence type="predicted"/>
<dbReference type="SUPFAM" id="SSF81383">
    <property type="entry name" value="F-box domain"/>
    <property type="match status" value="1"/>
</dbReference>
<dbReference type="PANTHER" id="PTHR12874">
    <property type="entry name" value="F-BOX ONLY PROTEIN 48-RELATED"/>
    <property type="match status" value="1"/>
</dbReference>
<name>A0A9D4UX19_ADICA</name>
<accession>A0A9D4UX19</accession>
<protein>
    <recommendedName>
        <fullName evidence="1">F-box domain-containing protein</fullName>
    </recommendedName>
</protein>
<evidence type="ECO:0000313" key="2">
    <source>
        <dbReference type="EMBL" id="KAI5074967.1"/>
    </source>
</evidence>
<dbReference type="GO" id="GO:0031146">
    <property type="term" value="P:SCF-dependent proteasomal ubiquitin-dependent protein catabolic process"/>
    <property type="evidence" value="ECO:0007669"/>
    <property type="project" value="TreeGrafter"/>
</dbReference>
<gene>
    <name evidence="2" type="ORF">GOP47_0010928</name>
</gene>
<dbReference type="Gene3D" id="1.20.1280.50">
    <property type="match status" value="1"/>
</dbReference>
<reference evidence="2" key="1">
    <citation type="submission" date="2021-01" db="EMBL/GenBank/DDBJ databases">
        <title>Adiantum capillus-veneris genome.</title>
        <authorList>
            <person name="Fang Y."/>
            <person name="Liao Q."/>
        </authorList>
    </citation>
    <scope>NUCLEOTIDE SEQUENCE</scope>
    <source>
        <strain evidence="2">H3</strain>
        <tissue evidence="2">Leaf</tissue>
    </source>
</reference>
<dbReference type="AlphaFoldDB" id="A0A9D4UX19"/>
<sequence length="304" mass="33502">MPEASTSPVLTLCSLVFEKLDGDSLARASCVSRAWRDTASQDYLWKALCTRIWPSLSSPRGMALLHLKGSFKYFYRLRAQAQLQHKKGHLNRCKLPTLALKDLFFLVDISHCGLPISSAVVCGDELLPSFVGEGLGDSSFDFSIPIATCLPRSWSKEEVQEFEVSWAVAARGSQRVFQLMNTSHYAGGNQEKKGVRVGSACTYAQPLPPGTECGCNVASCLGSCGMGKDSMMDWRGVPCEVQVRVESRCSRLVSTSPSGCTYTYSDFQPFKVSFAILHTISWGCLSQAQVLLYLQHALFHQCQE</sequence>
<organism evidence="2 3">
    <name type="scientific">Adiantum capillus-veneris</name>
    <name type="common">Maidenhair fern</name>
    <dbReference type="NCBI Taxonomy" id="13818"/>
    <lineage>
        <taxon>Eukaryota</taxon>
        <taxon>Viridiplantae</taxon>
        <taxon>Streptophyta</taxon>
        <taxon>Embryophyta</taxon>
        <taxon>Tracheophyta</taxon>
        <taxon>Polypodiopsida</taxon>
        <taxon>Polypodiidae</taxon>
        <taxon>Polypodiales</taxon>
        <taxon>Pteridineae</taxon>
        <taxon>Pteridaceae</taxon>
        <taxon>Vittarioideae</taxon>
        <taxon>Adiantum</taxon>
    </lineage>
</organism>
<dbReference type="GO" id="GO:0009740">
    <property type="term" value="P:gibberellic acid mediated signaling pathway"/>
    <property type="evidence" value="ECO:0007669"/>
    <property type="project" value="TreeGrafter"/>
</dbReference>
<dbReference type="EMBL" id="JABFUD020000010">
    <property type="protein sequence ID" value="KAI5074967.1"/>
    <property type="molecule type" value="Genomic_DNA"/>
</dbReference>
<dbReference type="GO" id="GO:0019005">
    <property type="term" value="C:SCF ubiquitin ligase complex"/>
    <property type="evidence" value="ECO:0007669"/>
    <property type="project" value="TreeGrafter"/>
</dbReference>
<dbReference type="OrthoDB" id="1905685at2759"/>